<evidence type="ECO:0000313" key="3">
    <source>
        <dbReference type="Proteomes" id="UP000001261"/>
    </source>
</evidence>
<dbReference type="AlphaFoldDB" id="J3K5E1"/>
<reference evidence="3" key="2">
    <citation type="journal article" date="2010" name="Genome Res.">
        <title>Population genomic sequencing of Coccidioides fungi reveals recent hybridization and transposon control.</title>
        <authorList>
            <person name="Neafsey D.E."/>
            <person name="Barker B.M."/>
            <person name="Sharpton T.J."/>
            <person name="Stajich J.E."/>
            <person name="Park D.J."/>
            <person name="Whiston E."/>
            <person name="Hung C.-Y."/>
            <person name="McMahan C."/>
            <person name="White J."/>
            <person name="Sykes S."/>
            <person name="Heiman D."/>
            <person name="Young S."/>
            <person name="Zeng Q."/>
            <person name="Abouelleil A."/>
            <person name="Aftuck L."/>
            <person name="Bessette D."/>
            <person name="Brown A."/>
            <person name="FitzGerald M."/>
            <person name="Lui A."/>
            <person name="Macdonald J.P."/>
            <person name="Priest M."/>
            <person name="Orbach M.J."/>
            <person name="Galgiani J.N."/>
            <person name="Kirkland T.N."/>
            <person name="Cole G.T."/>
            <person name="Birren B.W."/>
            <person name="Henn M.R."/>
            <person name="Taylor J.W."/>
            <person name="Rounsley S.D."/>
        </authorList>
    </citation>
    <scope>GENOME REANNOTATION</scope>
    <source>
        <strain evidence="3">RS</strain>
    </source>
</reference>
<dbReference type="VEuPathDB" id="FungiDB:CIMG_08385"/>
<protein>
    <submittedName>
        <fullName evidence="2">Uncharacterized protein</fullName>
    </submittedName>
</protein>
<reference evidence="3" key="1">
    <citation type="journal article" date="2009" name="Genome Res.">
        <title>Comparative genomic analyses of the human fungal pathogens Coccidioides and their relatives.</title>
        <authorList>
            <person name="Sharpton T.J."/>
            <person name="Stajich J.E."/>
            <person name="Rounsley S.D."/>
            <person name="Gardner M.J."/>
            <person name="Wortman J.R."/>
            <person name="Jordar V.S."/>
            <person name="Maiti R."/>
            <person name="Kodira C.D."/>
            <person name="Neafsey D.E."/>
            <person name="Zeng Q."/>
            <person name="Hung C.-Y."/>
            <person name="McMahan C."/>
            <person name="Muszewska A."/>
            <person name="Grynberg M."/>
            <person name="Mandel M.A."/>
            <person name="Kellner E.M."/>
            <person name="Barker B.M."/>
            <person name="Galgiani J.N."/>
            <person name="Orbach M.J."/>
            <person name="Kirkland T.N."/>
            <person name="Cole G.T."/>
            <person name="Henn M.R."/>
            <person name="Birren B.W."/>
            <person name="Taylor J.W."/>
        </authorList>
    </citation>
    <scope>NUCLEOTIDE SEQUENCE [LARGE SCALE GENOMIC DNA]</scope>
    <source>
        <strain evidence="3">RS</strain>
    </source>
</reference>
<gene>
    <name evidence="2" type="ORF">CIMG_08385</name>
</gene>
<dbReference type="EMBL" id="GG704913">
    <property type="protein sequence ID" value="EAS29639.3"/>
    <property type="molecule type" value="Genomic_DNA"/>
</dbReference>
<accession>J3K5E1</accession>
<evidence type="ECO:0000256" key="1">
    <source>
        <dbReference type="SAM" id="MobiDB-lite"/>
    </source>
</evidence>
<organism evidence="2 3">
    <name type="scientific">Coccidioides immitis (strain RS)</name>
    <name type="common">Valley fever fungus</name>
    <dbReference type="NCBI Taxonomy" id="246410"/>
    <lineage>
        <taxon>Eukaryota</taxon>
        <taxon>Fungi</taxon>
        <taxon>Dikarya</taxon>
        <taxon>Ascomycota</taxon>
        <taxon>Pezizomycotina</taxon>
        <taxon>Eurotiomycetes</taxon>
        <taxon>Eurotiomycetidae</taxon>
        <taxon>Onygenales</taxon>
        <taxon>Onygenaceae</taxon>
        <taxon>Coccidioides</taxon>
    </lineage>
</organism>
<evidence type="ECO:0000313" key="2">
    <source>
        <dbReference type="EMBL" id="EAS29639.3"/>
    </source>
</evidence>
<dbReference type="GeneID" id="4560657"/>
<name>J3K5E1_COCIM</name>
<keyword evidence="3" id="KW-1185">Reference proteome</keyword>
<dbReference type="RefSeq" id="XP_001241222.1">
    <property type="nucleotide sequence ID" value="XM_001241221.1"/>
</dbReference>
<sequence>MSDDSRYFFSANSFKKAHEASQNICTINLRVDSGHLQLHCNVVAWVQSSAAKCQVFIIYEYQGIKTALLKPSQQHSFNRYHLPQMRYHDRLMPEREIWLANQVLLNGIQLVAKDINEERYCIKIKYLNSQQRFLKTLETDETVNKNLESLFNSFCSQNHVDTVSSQQHLKFKPFYLQRLAVTQHPDRKASKFLNRKQSSSQQAIMARPKSSQKKDSKLHEQFHPAIVETPSHSRSEWSFMNFFSAKKEQ</sequence>
<dbReference type="InParanoid" id="J3K5E1"/>
<dbReference type="Proteomes" id="UP000001261">
    <property type="component" value="Unassembled WGS sequence"/>
</dbReference>
<dbReference type="KEGG" id="cim:CIMG_08385"/>
<proteinExistence type="predicted"/>
<feature type="region of interest" description="Disordered" evidence="1">
    <location>
        <begin position="189"/>
        <end position="219"/>
    </location>
</feature>